<dbReference type="GO" id="GO:0005506">
    <property type="term" value="F:iron ion binding"/>
    <property type="evidence" value="ECO:0007669"/>
    <property type="project" value="InterPro"/>
</dbReference>
<dbReference type="Pfam" id="PF04116">
    <property type="entry name" value="FA_hydroxylase"/>
    <property type="match status" value="1"/>
</dbReference>
<dbReference type="PANTHER" id="PTHR21624:SF1">
    <property type="entry name" value="ALKYLGLYCEROL MONOOXYGENASE"/>
    <property type="match status" value="1"/>
</dbReference>
<feature type="domain" description="Fatty acid hydroxylase" evidence="7">
    <location>
        <begin position="58"/>
        <end position="195"/>
    </location>
</feature>
<name>A0A158PG46_ANGCS</name>
<evidence type="ECO:0000259" key="7">
    <source>
        <dbReference type="Pfam" id="PF04116"/>
    </source>
</evidence>
<comment type="subcellular location">
    <subcellularLocation>
        <location evidence="1">Endomembrane system</location>
        <topology evidence="1">Multi-pass membrane protein</topology>
    </subcellularLocation>
</comment>
<dbReference type="GO" id="GO:0008610">
    <property type="term" value="P:lipid biosynthetic process"/>
    <property type="evidence" value="ECO:0007669"/>
    <property type="project" value="InterPro"/>
</dbReference>
<keyword evidence="2" id="KW-0812">Transmembrane</keyword>
<evidence type="ECO:0000256" key="2">
    <source>
        <dbReference type="ARBA" id="ARBA00022692"/>
    </source>
</evidence>
<dbReference type="WBParaSite" id="ACOC_0000481701-mRNA-1">
    <property type="protein sequence ID" value="ACOC_0000481701-mRNA-1"/>
    <property type="gene ID" value="ACOC_0000481701"/>
</dbReference>
<evidence type="ECO:0000313" key="8">
    <source>
        <dbReference type="WBParaSite" id="ACOC_0000481701-mRNA-1"/>
    </source>
</evidence>
<dbReference type="GO" id="GO:0006643">
    <property type="term" value="P:membrane lipid metabolic process"/>
    <property type="evidence" value="ECO:0007669"/>
    <property type="project" value="TreeGrafter"/>
</dbReference>
<dbReference type="PANTHER" id="PTHR21624">
    <property type="entry name" value="STEROL DESATURASE-RELATED PROTEIN"/>
    <property type="match status" value="1"/>
</dbReference>
<reference evidence="8" key="1">
    <citation type="submission" date="2016-04" db="UniProtKB">
        <authorList>
            <consortium name="WormBaseParasite"/>
        </authorList>
    </citation>
    <scope>IDENTIFICATION</scope>
</reference>
<evidence type="ECO:0000256" key="4">
    <source>
        <dbReference type="ARBA" id="ARBA00023002"/>
    </source>
</evidence>
<dbReference type="OMA" id="FPGLWNK"/>
<dbReference type="InterPro" id="IPR006694">
    <property type="entry name" value="Fatty_acid_hydroxylase"/>
</dbReference>
<evidence type="ECO:0000256" key="6">
    <source>
        <dbReference type="ARBA" id="ARBA00023136"/>
    </source>
</evidence>
<evidence type="ECO:0000256" key="1">
    <source>
        <dbReference type="ARBA" id="ARBA00004127"/>
    </source>
</evidence>
<dbReference type="GO" id="GO:0005783">
    <property type="term" value="C:endoplasmic reticulum"/>
    <property type="evidence" value="ECO:0007669"/>
    <property type="project" value="TreeGrafter"/>
</dbReference>
<dbReference type="GO" id="GO:0016020">
    <property type="term" value="C:membrane"/>
    <property type="evidence" value="ECO:0007669"/>
    <property type="project" value="GOC"/>
</dbReference>
<keyword evidence="5" id="KW-0443">Lipid metabolism</keyword>
<dbReference type="AlphaFoldDB" id="A0A158PG46"/>
<sequence length="305" mass="35426">LQLNSIIKPTFFYTTVAHLARIAGCFRFGGRFLSAAVYSSVYERIHIIELPKDSATTWILCFFTQDLVYYLGHRAVHGNFSHKAGVLWSFHQMHHSSEYYNLSTALRQGVVQDFVMVLFDLLQALVIPPNIFIVHRYLNLLYQFWLHSNAVPYLGPLEYFLNTPSSHRVHHGRNPYCIDKNYGGTLIIWDRLFGTYEPERRDEEIAYGLVTPVASFSQIWWASKIQSHQEIEFQVKAALWPPGYFPGMQTKNFFLWLCMKDSTEGIPEVYLYFFLVIQYCQVGHRACCLRLVRQSSSPLSLMVSI</sequence>
<keyword evidence="4" id="KW-0560">Oxidoreductase</keyword>
<dbReference type="InterPro" id="IPR051689">
    <property type="entry name" value="Sterol_desaturase/TMEM195"/>
</dbReference>
<protein>
    <submittedName>
        <fullName evidence="8">Fatty acid hydroxylase domain-containing protein</fullName>
    </submittedName>
</protein>
<keyword evidence="6" id="KW-0472">Membrane</keyword>
<evidence type="ECO:0000256" key="3">
    <source>
        <dbReference type="ARBA" id="ARBA00022989"/>
    </source>
</evidence>
<dbReference type="GO" id="GO:0050479">
    <property type="term" value="F:glyceryl-ether monooxygenase activity"/>
    <property type="evidence" value="ECO:0007669"/>
    <property type="project" value="TreeGrafter"/>
</dbReference>
<accession>A0A158PG46</accession>
<organism evidence="8">
    <name type="scientific">Angiostrongylus costaricensis</name>
    <name type="common">Nematode worm</name>
    <dbReference type="NCBI Taxonomy" id="334426"/>
    <lineage>
        <taxon>Eukaryota</taxon>
        <taxon>Metazoa</taxon>
        <taxon>Ecdysozoa</taxon>
        <taxon>Nematoda</taxon>
        <taxon>Chromadorea</taxon>
        <taxon>Rhabditida</taxon>
        <taxon>Rhabditina</taxon>
        <taxon>Rhabditomorpha</taxon>
        <taxon>Strongyloidea</taxon>
        <taxon>Metastrongylidae</taxon>
        <taxon>Angiostrongylus</taxon>
    </lineage>
</organism>
<proteinExistence type="predicted"/>
<evidence type="ECO:0000256" key="5">
    <source>
        <dbReference type="ARBA" id="ARBA00023098"/>
    </source>
</evidence>
<keyword evidence="3" id="KW-1133">Transmembrane helix</keyword>